<evidence type="ECO:0000313" key="2">
    <source>
        <dbReference type="Proteomes" id="UP001060085"/>
    </source>
</evidence>
<gene>
    <name evidence="1" type="ORF">M9H77_05849</name>
</gene>
<comment type="caution">
    <text evidence="1">The sequence shown here is derived from an EMBL/GenBank/DDBJ whole genome shotgun (WGS) entry which is preliminary data.</text>
</comment>
<proteinExistence type="predicted"/>
<organism evidence="1 2">
    <name type="scientific">Catharanthus roseus</name>
    <name type="common">Madagascar periwinkle</name>
    <name type="synonym">Vinca rosea</name>
    <dbReference type="NCBI Taxonomy" id="4058"/>
    <lineage>
        <taxon>Eukaryota</taxon>
        <taxon>Viridiplantae</taxon>
        <taxon>Streptophyta</taxon>
        <taxon>Embryophyta</taxon>
        <taxon>Tracheophyta</taxon>
        <taxon>Spermatophyta</taxon>
        <taxon>Magnoliopsida</taxon>
        <taxon>eudicotyledons</taxon>
        <taxon>Gunneridae</taxon>
        <taxon>Pentapetalae</taxon>
        <taxon>asterids</taxon>
        <taxon>lamiids</taxon>
        <taxon>Gentianales</taxon>
        <taxon>Apocynaceae</taxon>
        <taxon>Rauvolfioideae</taxon>
        <taxon>Vinceae</taxon>
        <taxon>Catharanthinae</taxon>
        <taxon>Catharanthus</taxon>
    </lineage>
</organism>
<dbReference type="Proteomes" id="UP001060085">
    <property type="component" value="Linkage Group LG02"/>
</dbReference>
<reference evidence="2" key="1">
    <citation type="journal article" date="2023" name="Nat. Plants">
        <title>Single-cell RNA sequencing provides a high-resolution roadmap for understanding the multicellular compartmentation of specialized metabolism.</title>
        <authorList>
            <person name="Sun S."/>
            <person name="Shen X."/>
            <person name="Li Y."/>
            <person name="Li Y."/>
            <person name="Wang S."/>
            <person name="Li R."/>
            <person name="Zhang H."/>
            <person name="Shen G."/>
            <person name="Guo B."/>
            <person name="Wei J."/>
            <person name="Xu J."/>
            <person name="St-Pierre B."/>
            <person name="Chen S."/>
            <person name="Sun C."/>
        </authorList>
    </citation>
    <scope>NUCLEOTIDE SEQUENCE [LARGE SCALE GENOMIC DNA]</scope>
</reference>
<evidence type="ECO:0000313" key="1">
    <source>
        <dbReference type="EMBL" id="KAI5674899.1"/>
    </source>
</evidence>
<sequence length="300" mass="33375">MKSESCSSEKQSAGGFVGGGIWKEGFHIITTTLLSLLLPLSFLLLARISAAHYLLAVPGGNAPLSSSTVVSFLFLYGNSVILYSLVSLVSVAALVYVVTGKRVNFFRHVSSSSSSSLDLIISLRSRLYTCWILLCALQVCVELGIEGSIAAGIDGCGFRKDNTSNFFLSKAIFFLGLHEVMRYWSTSIVKPVVDDTVLGYVKEEKLVERVAMAVSFGWLWWWRLRDEIDSLVVVAELKRELPEGVGLVDFIGWWLYYLTVLIGSFRILKGFIWVGMVMLFKKVEEEEEPSNNAQEIDEKV</sequence>
<dbReference type="EMBL" id="CM044702">
    <property type="protein sequence ID" value="KAI5674899.1"/>
    <property type="molecule type" value="Genomic_DNA"/>
</dbReference>
<name>A0ACC0BQE2_CATRO</name>
<keyword evidence="2" id="KW-1185">Reference proteome</keyword>
<protein>
    <submittedName>
        <fullName evidence="1">Uncharacterized protein</fullName>
    </submittedName>
</protein>
<accession>A0ACC0BQE2</accession>